<evidence type="ECO:0000256" key="4">
    <source>
        <dbReference type="ARBA" id="ARBA00022777"/>
    </source>
</evidence>
<dbReference type="PANTHER" id="PTHR24349">
    <property type="entry name" value="SERINE/THREONINE-PROTEIN KINASE"/>
    <property type="match status" value="1"/>
</dbReference>
<keyword evidence="2" id="KW-0808">Transferase</keyword>
<dbReference type="PROSITE" id="PS50011">
    <property type="entry name" value="PROTEIN_KINASE_DOM"/>
    <property type="match status" value="1"/>
</dbReference>
<feature type="region of interest" description="Disordered" evidence="6">
    <location>
        <begin position="558"/>
        <end position="577"/>
    </location>
</feature>
<dbReference type="SMART" id="SM00220">
    <property type="entry name" value="S_TKc"/>
    <property type="match status" value="1"/>
</dbReference>
<keyword evidence="3" id="KW-0547">Nucleotide-binding</keyword>
<keyword evidence="4" id="KW-0418">Kinase</keyword>
<dbReference type="InterPro" id="IPR000719">
    <property type="entry name" value="Prot_kinase_dom"/>
</dbReference>
<dbReference type="Pfam" id="PF00069">
    <property type="entry name" value="Pkinase"/>
    <property type="match status" value="1"/>
</dbReference>
<gene>
    <name evidence="8" type="ORF">Rsub_10579</name>
</gene>
<dbReference type="InParanoid" id="A0A2V0PLF4"/>
<evidence type="ECO:0000256" key="2">
    <source>
        <dbReference type="ARBA" id="ARBA00022679"/>
    </source>
</evidence>
<organism evidence="8 9">
    <name type="scientific">Raphidocelis subcapitata</name>
    <dbReference type="NCBI Taxonomy" id="307507"/>
    <lineage>
        <taxon>Eukaryota</taxon>
        <taxon>Viridiplantae</taxon>
        <taxon>Chlorophyta</taxon>
        <taxon>core chlorophytes</taxon>
        <taxon>Chlorophyceae</taxon>
        <taxon>CS clade</taxon>
        <taxon>Sphaeropleales</taxon>
        <taxon>Selenastraceae</taxon>
        <taxon>Raphidocelis</taxon>
    </lineage>
</organism>
<dbReference type="GO" id="GO:0005524">
    <property type="term" value="F:ATP binding"/>
    <property type="evidence" value="ECO:0007669"/>
    <property type="project" value="UniProtKB-KW"/>
</dbReference>
<dbReference type="GO" id="GO:0004674">
    <property type="term" value="F:protein serine/threonine kinase activity"/>
    <property type="evidence" value="ECO:0007669"/>
    <property type="project" value="UniProtKB-KW"/>
</dbReference>
<dbReference type="Proteomes" id="UP000247498">
    <property type="component" value="Unassembled WGS sequence"/>
</dbReference>
<accession>A0A2V0PLF4</accession>
<evidence type="ECO:0000256" key="5">
    <source>
        <dbReference type="ARBA" id="ARBA00022840"/>
    </source>
</evidence>
<evidence type="ECO:0000313" key="9">
    <source>
        <dbReference type="Proteomes" id="UP000247498"/>
    </source>
</evidence>
<dbReference type="InterPro" id="IPR050205">
    <property type="entry name" value="CDPK_Ser/Thr_kinases"/>
</dbReference>
<dbReference type="Gene3D" id="1.10.510.10">
    <property type="entry name" value="Transferase(Phosphotransferase) domain 1"/>
    <property type="match status" value="1"/>
</dbReference>
<reference evidence="8 9" key="1">
    <citation type="journal article" date="2018" name="Sci. Rep.">
        <title>Raphidocelis subcapitata (=Pseudokirchneriella subcapitata) provides an insight into genome evolution and environmental adaptations in the Sphaeropleales.</title>
        <authorList>
            <person name="Suzuki S."/>
            <person name="Yamaguchi H."/>
            <person name="Nakajima N."/>
            <person name="Kawachi M."/>
        </authorList>
    </citation>
    <scope>NUCLEOTIDE SEQUENCE [LARGE SCALE GENOMIC DNA]</scope>
    <source>
        <strain evidence="8 9">NIES-35</strain>
    </source>
</reference>
<evidence type="ECO:0000256" key="1">
    <source>
        <dbReference type="ARBA" id="ARBA00022527"/>
    </source>
</evidence>
<feature type="compositionally biased region" description="Low complexity" evidence="6">
    <location>
        <begin position="594"/>
        <end position="613"/>
    </location>
</feature>
<comment type="caution">
    <text evidence="8">The sequence shown here is derived from an EMBL/GenBank/DDBJ whole genome shotgun (WGS) entry which is preliminary data.</text>
</comment>
<evidence type="ECO:0000259" key="7">
    <source>
        <dbReference type="PROSITE" id="PS50011"/>
    </source>
</evidence>
<dbReference type="EMBL" id="BDRX01000117">
    <property type="protein sequence ID" value="GBF98167.1"/>
    <property type="molecule type" value="Genomic_DNA"/>
</dbReference>
<dbReference type="SUPFAM" id="SSF56112">
    <property type="entry name" value="Protein kinase-like (PK-like)"/>
    <property type="match status" value="1"/>
</dbReference>
<name>A0A2V0PLF4_9CHLO</name>
<dbReference type="InterPro" id="IPR011009">
    <property type="entry name" value="Kinase-like_dom_sf"/>
</dbReference>
<protein>
    <recommendedName>
        <fullName evidence="7">Protein kinase domain-containing protein</fullName>
    </recommendedName>
</protein>
<evidence type="ECO:0000313" key="8">
    <source>
        <dbReference type="EMBL" id="GBF98167.1"/>
    </source>
</evidence>
<feature type="region of interest" description="Disordered" evidence="6">
    <location>
        <begin position="592"/>
        <end position="627"/>
    </location>
</feature>
<keyword evidence="9" id="KW-1185">Reference proteome</keyword>
<keyword evidence="1" id="KW-0723">Serine/threonine-protein kinase</keyword>
<proteinExistence type="predicted"/>
<evidence type="ECO:0000256" key="3">
    <source>
        <dbReference type="ARBA" id="ARBA00022741"/>
    </source>
</evidence>
<evidence type="ECO:0000256" key="6">
    <source>
        <dbReference type="SAM" id="MobiDB-lite"/>
    </source>
</evidence>
<keyword evidence="5" id="KW-0067">ATP-binding</keyword>
<feature type="domain" description="Protein kinase" evidence="7">
    <location>
        <begin position="24"/>
        <end position="321"/>
    </location>
</feature>
<sequence>MGERLPIRGFNGDRLVPRFPRSWYEGGNIVYRAGGHTAVALQRTPSGTQVAIKSHPLAALDRLPGLDAVVRAEVEAHAWFSHPRVPALLELVSDGEGLNLVFEYGGASLPRLVTTGGDAEAVHNNMSLAMDAAETMLSVVGALHDKGYRYTDMKPGQLLYDESTSTVKLVDLAGITPFGSPQGGAYTWAYAPPEAHARALTACGDVSIPDLAATLGPAFDVWGVCLSVAEVLLGTNAFHAEAVAEMARLEADGFAADDPALADRTYNRLVSARVLSSPAPCADHPAWQHLRPEVQAFLAAGLHPDPAQRATIAQLRRTEWGRRIFGDADSDACGSEAGGGEACEELGARGYESGQAWPKAKLATPFAELSGVPFSKTDPRPRDATAACRLGKAAALPCNATTGRRLLPPPGFGGAKAAARPLPTARGLSPPPGFGGVPAAAAPPLPVAAAAEPPLTAAATRALLADALAAQRAELAEAAAAERAQLEAALAAQAVQLEALATVFLAQQEAAAAQAAQAAAAAIATLQKSADDLTAQLGGTQEAVCQIAAALESAWQAAAPAGSEPPPQAQAAAQQQALMRATAERLDALLAPASDSGSRSGSGSHSSASGEDSPQQDDEAESERGSHTALSTLPYCLLSISTTSDPKAGEGLVSLARRITDESAAVRARNAARNPLRVFVDCFAGGPEPDLRPTLNPWGPSQDYREWARRVTLGDAAVIVEVGAPAPLKPRAPAGKPPRPHRTFAQRWDGALHKAHKVCKAALKPFNSSPGVEC</sequence>
<dbReference type="AlphaFoldDB" id="A0A2V0PLF4"/>